<dbReference type="eggNOG" id="ENOG5030BPV">
    <property type="taxonomic scope" value="Bacteria"/>
</dbReference>
<reference evidence="2" key="1">
    <citation type="journal article" date="2013" name="Genome Announc.">
        <title>Whole-Genome Sequencing of Lactobacillus shenzhenensis Strain LY-73T.</title>
        <authorList>
            <person name="Lin Z."/>
            <person name="Liu Z."/>
            <person name="Yang R."/>
            <person name="Zou Y."/>
            <person name="Wan D."/>
            <person name="Chen J."/>
            <person name="Guo M."/>
            <person name="Zhao J."/>
            <person name="Fang C."/>
            <person name="Yang R."/>
            <person name="Liu F."/>
        </authorList>
    </citation>
    <scope>NUCLEOTIDE SEQUENCE [LARGE SCALE GENOMIC DNA]</scope>
    <source>
        <strain evidence="2">LY-73</strain>
    </source>
</reference>
<organism evidence="1 2">
    <name type="scientific">Schleiferilactobacillus shenzhenensis LY-73</name>
    <dbReference type="NCBI Taxonomy" id="1231336"/>
    <lineage>
        <taxon>Bacteria</taxon>
        <taxon>Bacillati</taxon>
        <taxon>Bacillota</taxon>
        <taxon>Bacilli</taxon>
        <taxon>Lactobacillales</taxon>
        <taxon>Lactobacillaceae</taxon>
        <taxon>Schleiferilactobacillus</taxon>
    </lineage>
</organism>
<dbReference type="RefSeq" id="WP_022529766.1">
    <property type="nucleotide sequence ID" value="NZ_KI271590.1"/>
</dbReference>
<name>U4TLE4_9LACO</name>
<keyword evidence="2" id="KW-1185">Reference proteome</keyword>
<dbReference type="AlphaFoldDB" id="U4TLE4"/>
<evidence type="ECO:0000313" key="1">
    <source>
        <dbReference type="EMBL" id="ERL65019.1"/>
    </source>
</evidence>
<sequence length="114" mass="13287">MYIPVDQDPLRLLTPGIQEQTPAYFCRLLWHYMDSLPMQGVAVSGEVYFFIRQDACRCRLTCVQRSPHYHHRWDMQLFNGVDILPAQIIVCRCGDRQIMCLPDELTALQAHYGT</sequence>
<dbReference type="OrthoDB" id="2298924at2"/>
<dbReference type="EMBL" id="KI271590">
    <property type="protein sequence ID" value="ERL65019.1"/>
    <property type="molecule type" value="Genomic_DNA"/>
</dbReference>
<protein>
    <submittedName>
        <fullName evidence="1">Uncharacterized protein</fullName>
    </submittedName>
</protein>
<accession>U4TLE4</accession>
<dbReference type="Proteomes" id="UP000030647">
    <property type="component" value="Unassembled WGS sequence"/>
</dbReference>
<evidence type="ECO:0000313" key="2">
    <source>
        <dbReference type="Proteomes" id="UP000030647"/>
    </source>
</evidence>
<dbReference type="Gene3D" id="3.10.450.150">
    <property type="entry name" value="enterococcus faecalis protein"/>
    <property type="match status" value="1"/>
</dbReference>
<proteinExistence type="predicted"/>
<dbReference type="HOGENOM" id="CLU_2117936_0_0_9"/>
<gene>
    <name evidence="1" type="ORF">L248_3181</name>
</gene>